<dbReference type="PROSITE" id="PS51198">
    <property type="entry name" value="UVRD_HELICASE_ATP_BIND"/>
    <property type="match status" value="1"/>
</dbReference>
<accession>A0ABW2KPQ6</accession>
<evidence type="ECO:0000313" key="14">
    <source>
        <dbReference type="Proteomes" id="UP001596540"/>
    </source>
</evidence>
<dbReference type="InterPro" id="IPR003356">
    <property type="entry name" value="DNA_methylase_A-5"/>
</dbReference>
<dbReference type="RefSeq" id="WP_379874249.1">
    <property type="nucleotide sequence ID" value="NZ_JBHTBH010000021.1"/>
</dbReference>
<evidence type="ECO:0000256" key="9">
    <source>
        <dbReference type="PROSITE-ProRule" id="PRU00560"/>
    </source>
</evidence>
<feature type="compositionally biased region" description="Basic and acidic residues" evidence="11">
    <location>
        <begin position="2048"/>
        <end position="2068"/>
    </location>
</feature>
<dbReference type="Gene3D" id="3.40.50.150">
    <property type="entry name" value="Vaccinia Virus protein VP39"/>
    <property type="match status" value="1"/>
</dbReference>
<feature type="region of interest" description="Disordered" evidence="11">
    <location>
        <begin position="2283"/>
        <end position="2345"/>
    </location>
</feature>
<dbReference type="InterPro" id="IPR014001">
    <property type="entry name" value="Helicase_ATP-bd"/>
</dbReference>
<keyword evidence="5 9" id="KW-0347">Helicase</keyword>
<dbReference type="PANTHER" id="PTHR41313:SF1">
    <property type="entry name" value="DNA METHYLASE ADENINE-SPECIFIC DOMAIN-CONTAINING PROTEIN"/>
    <property type="match status" value="1"/>
</dbReference>
<evidence type="ECO:0000256" key="7">
    <source>
        <dbReference type="ARBA" id="ARBA00032897"/>
    </source>
</evidence>
<name>A0ABW2KPQ6_9ACTN</name>
<feature type="compositionally biased region" description="Polar residues" evidence="11">
    <location>
        <begin position="3922"/>
        <end position="3935"/>
    </location>
</feature>
<dbReference type="PANTHER" id="PTHR41313">
    <property type="entry name" value="ADENINE-SPECIFIC METHYLTRANSFERASE"/>
    <property type="match status" value="1"/>
</dbReference>
<feature type="compositionally biased region" description="Polar residues" evidence="11">
    <location>
        <begin position="3944"/>
        <end position="3953"/>
    </location>
</feature>
<feature type="compositionally biased region" description="Low complexity" evidence="11">
    <location>
        <begin position="2942"/>
        <end position="2966"/>
    </location>
</feature>
<evidence type="ECO:0000256" key="8">
    <source>
        <dbReference type="ARBA" id="ARBA00048178"/>
    </source>
</evidence>
<gene>
    <name evidence="13" type="ORF">ACFQRF_27115</name>
</gene>
<sequence>MPPEQPTGPITRARAGLKALEVLQELEKTPGATPTAEQLRALKAWSGWGPMAPAMERTRKGAWEEIGDRLEELLSEERYGAAYSASYGSFYTPQTVTAACWDLLRGLGFSKGRILEPGCGHGTFIATTPAGMNVEWVGIERDPTSAAIASYLHPGATILNRTLEEANLPTGAVDAVIGNVPFGNTTVFDGTAPKGVTDTLHDYAIWTSVQALAPGGVAVLVTSCGTLDKLATPARRALDQEAVLLGAIRLPNEAFTSAGTSTPTDIVILRRRKGDEPATDHRGGKAANVPSDPLLAAMVKGTWLSAGHKANRWFEAFPDSLIGRIEPDNAPGRSFKVTPPPDWETALQSAVAATVERATSAGLGWDVLQAPAPLAEILAEREDGLKEGRILTVEREVPARGGKVQIKPVLAQVAFGEIEELRTATGKLRPATKETLRLIELRDAAVELFDADADQEIADEDLAPIRERAAALYDAYHADYGPIGRCTVSYSVDADTDEVTERRQTPNLGGMRDDVDFATLLALENYDLESNTATKADILLRRVHRPAQLAERAETPHEAVAMSLNVTNRVDIPTIGRLLDIPTDQIEPTLLQARAAFRDPADPAGGLVPAGEYLSGMVGRKLETARRAAERDDSYAVNVAALEEVQPAPLTPDQIDAPLGATWIPPEDVRQFAKETLNIEAKVGLYRSVGDWVVTVQFGRDRDENVKEWGTRDFCGHELLEKALNNRTPNVYKYDGDRRVLDQEATDQAALAQRRLEDRFSEWVWEDPARADRLVAAYHEVFSANRKPAYDGGALTFPGMAATFEPYATQRNFVAMSLALQGSICAHEMGGGKTAIMFMTAVKHVQLGLATNPIIVVPNGLLDEITREGKQLFPSARILMATERDLDGPRARKRFAAKCAANQWHAIVMTESMFSRIPVHPTTEADFHARARAEKRTTLLTDAKKVRQQRVKAVAAKIDSHVAQIKKLLSSPKDDGMYHEHLGSTMLLCDEASDWMRNLGMLARAEGYSMPSPARTMNAFLKVQHTRAKGGKVVLFTGTPWVDKALEMYTQLLMVHPEGLEARGIFTAEQWVKNFVRFQHVLEPSMDGGQLRLRKRPMELINKQELQALYAECADVKRGSDLPVRRPQLRQATHPVQATPIQRMHARYLGKREKELRGWRTEKGQDTYFTLITEGRKAALDPVLADLPADGHTKLDEMADQIATRYHATKDFQFPHDPPSVSGLLQLGFITLGVPQPAANGTPPDDRTYGRLRDRLIARGVPAEMIRFVHEAEKPEQRAALYSQCRNGQVAVLLGSFKKMGYGTNVQDRLSDIHIADVAWNPADIKQAIKRAHRPGNHNTEITAHFYPVKGTVDNRMLSLNHQKISVEEQFFRDDGERRMSAQFGEITASELGDLAAIAADNPVLLRLQQARRRHAALMAEASGHRVQQVRMKARAEQRAEEIEGVLTTLRSARWLARVVAASDNDTVRAYRSALTGDALDRYLRENATRVLRGGVANSVISYKNVSVNFHHPGGDAPLLAELKVSPSSVSLQTRPDLAREFAEQKYPLAGVERPLDRWLVTAKDGSLTTVLLGLINGIDDHVRELEQRLESLEETNAKARKLAQRPFPRQDQLEKLANEITELEEQARATAAEEPEVADAVHPSEVLFTDEVSVRSATRPPSRWRSADVHAHPLARTIHGLAWVLDHNDLGYEVERPFHAAITGVGGTVEATIHTPAALRDEVLLRGCYSTFGHALRAIRAEIASQLAPEGAEWAAEMWGDDIERLTDTTPRSLLRDALNANDAKLSPNALVEAAPETLADTYSLIKLNDGSVHAAMVERVDVDHVHTAAEHPWPRSQVTEMASLDPRRRYRFRADATTPWTLDPALLTDLTTTTAEKADPDLVKRVFDRVPLESPALVSLRLDLSRVHERPAGAPTTLTTQVYLERVTTAYTDVQLPVPLPTLSAAPNGSGEFLYVPARVPTHAITQARVIPRAATQTAPAANAAELASAAAEDSQDTSTAQETLHDAPAPAHRGGAAQQQSSPSGPTPPATDINPTANSAGPARPRAEDVSPAHQPPAREADTAADRAPQQRPASERPEPAVASEDQETEQHVDGSEADSLAPAPERFTDAETRARTALQALAELLKRVRGDLEPSRDDLNAALSEMLDHGLHKRVRELIAEADTVDPGAWGRRDLLRARALVEHDPEALKDALVIFVDYEQFGLRCYEVHGAQYRGTQLDKLLRNHQFRWYEPKQCWRLNPDWDASTQYRWLRRLRDALDSHDHPYLLSKSHKILSDQHAAAAAAGQGDRAGDAASADGPADAGAAAVPAEPTPPSQEEATMTAGSAPDAGSAPAGDIPAGLPAVTASGHIGEVADVAELRDVTVTRISRFEQRGKPRWLVAYQVPGLGEVVSFTGEAPTVTRGQRLERLRVKITEHREYRGDAQTVVQPIVNRSTSAFTPTEEQQAIRQAALDGKKMVVQAAAGTGKTSTLLQISEALADQGRKGAYVVYGRDNADEAATKLGHLPVHVNTLHGFAHKAVGGRYARRLRGDRTPDWDAAGRRLGLLALQLPDLGTLERADLARLVDRTVYRFELSADAEISALHLPRLPGATDADQRLLRKTLEPVLERAWADMRDPTGTLFRFRHDTYVKIWQLLPEGPRIDVGGRNQGYLMIDEAQDINPVAEDILRRQTHLQQIWVGDSSQAIHEWRGARDALIRQDPDVALTLTQSFRFGEPVAVEGNKWLELIGAPLRVRGTPGRDTVVLDEEPAGWRPDLILARTNAGVFTAALAELRQGRRVAIAGGTDDLSSLVDAAAKLQSGQRTSHPDLAHFRSWEQVMKVAREHPDDLGQLAPFVRLVDTHGVSSVRSALEQMRQSDPDVRVSTAHRAKGLEADHVRIGEDFAWPQDRKLSTAEMRQESQLAYVAITRARRTLVRGSLAFVDDLLADKRAETNQAGAAETAALASGPAPAEPASTATATPDGATPQDEPEQMDLLTAVDEAASEQQAGDDAAAAPAEPADTTPSPGPAPSSVGSTTTSPAPVEEPAWLAQARDALRRLREAAPGVREERRRDFNAAVEGLLNHDDRRYIAAELIQEALKADPAGAWERQHLRDQTLLPSAPEEPAVRIDSDFDGSIIVRGSSLDRDHYDHLQGLVQDLGFERNPRGHNMWRAVGSPAEQQARVQDLIKRLEDTGTEYYGEDHYQLHGPAEPKVAAAWTALEALETSVPERREERRRDFNAILEELVMDGWYNGAVRVLLRQAGEIDPAGIESREFLTTIATTGEYRAGDAVNSEQPAASPTAASAPTAETAPTAQTPAQPQPRGSEASEPGSGSSSTTTAAGDDPTTGSRADMAEPAPAPAREIPMAVAAARNALELLRGADRKSLPQHRQSLNEALRALTAEPEHHAAALDVITEANRADPAGGWERQTLRDAITTADVAAAPPSRLVRVEFQEGVNIVMRWPSDDPTLRAIFGTEKLKYSKQSDLWAGSGWSAARQRERLGRLLVAFEEAGYIAIAEENYERLRPRLQQPPSPSTTAPTPPPNAAKSGHSDQGEVAMTQPPPEPSSYDNKRSNFRTGQQQEGANASGRRRPTLRMGVTGADSSGPQANTDQNSSQQQRRPTLTLGVDGSQADAPDQRQSTDRKAQRAVTAADGDDAQEQNSAASAVRIDARVLRTNHKKWQRLLQSEGRAEAIRQVDPDVHKRALTECTKAFEAGQDVHLIMPSNDPKAIATYIELARKHGYQIQLAVRVGADAKREMATIRNMFEHAKNNTAHQAVSLREQETELANMRALLEQAHKDKLVDSIKIYPADSNTPAYVNELRHDRNERGERVESVWSNPRGIAAAVSDLRRQPLTNAEKEAIRREVNSIYKELPRADQVDEEGLRWRNEIARGLNGLAQAMGMDPLDEDLARRMTMESNGDALAQPGQQAAQPSNDGSAEATQNGATPNGAAAENTEPSHSSDGAPSQPEEPPFDPLEDLPSEEQAIKASNSTGGVKTSPKQVHEQNASAAPAHAEHATPTASAHH</sequence>
<evidence type="ECO:0000256" key="6">
    <source>
        <dbReference type="ARBA" id="ARBA00022840"/>
    </source>
</evidence>
<feature type="compositionally biased region" description="Low complexity" evidence="11">
    <location>
        <begin position="2328"/>
        <end position="2345"/>
    </location>
</feature>
<feature type="domain" description="UvrD-like helicase ATP-binding" evidence="12">
    <location>
        <begin position="2445"/>
        <end position="2719"/>
    </location>
</feature>
<feature type="region of interest" description="Disordered" evidence="11">
    <location>
        <begin position="1984"/>
        <end position="2107"/>
    </location>
</feature>
<dbReference type="Pfam" id="PF13361">
    <property type="entry name" value="UvrD_C"/>
    <property type="match status" value="1"/>
</dbReference>
<keyword evidence="6 9" id="KW-0067">ATP-binding</keyword>
<keyword evidence="4 9" id="KW-0378">Hydrolase</keyword>
<evidence type="ECO:0000256" key="4">
    <source>
        <dbReference type="ARBA" id="ARBA00022801"/>
    </source>
</evidence>
<feature type="compositionally biased region" description="Low complexity" evidence="11">
    <location>
        <begin position="2017"/>
        <end position="2027"/>
    </location>
</feature>
<protein>
    <recommendedName>
        <fullName evidence="7">UDP-N-acetylglucosamine kinase</fullName>
        <ecNumber evidence="2">2.7.1.176</ecNumber>
    </recommendedName>
    <alternativeName>
        <fullName evidence="7">UDP-N-acetylglucosamine kinase</fullName>
    </alternativeName>
</protein>
<dbReference type="Pfam" id="PF06414">
    <property type="entry name" value="Zeta_toxin"/>
    <property type="match status" value="1"/>
</dbReference>
<keyword evidence="10" id="KW-0175">Coiled coil</keyword>
<feature type="compositionally biased region" description="Polar residues" evidence="11">
    <location>
        <begin position="3562"/>
        <end position="3571"/>
    </location>
</feature>
<dbReference type="Pfam" id="PF13245">
    <property type="entry name" value="AAA_19"/>
    <property type="match status" value="1"/>
</dbReference>
<feature type="region of interest" description="Disordered" evidence="11">
    <location>
        <begin position="3514"/>
        <end position="3652"/>
    </location>
</feature>
<dbReference type="SUPFAM" id="SSF53335">
    <property type="entry name" value="S-adenosyl-L-methionine-dependent methyltransferases"/>
    <property type="match status" value="1"/>
</dbReference>
<evidence type="ECO:0000256" key="10">
    <source>
        <dbReference type="SAM" id="Coils"/>
    </source>
</evidence>
<feature type="compositionally biased region" description="Acidic residues" evidence="11">
    <location>
        <begin position="3960"/>
        <end position="3970"/>
    </location>
</feature>
<evidence type="ECO:0000313" key="13">
    <source>
        <dbReference type="EMBL" id="MFC7331419.1"/>
    </source>
</evidence>
<dbReference type="InterPro" id="IPR029063">
    <property type="entry name" value="SAM-dependent_MTases_sf"/>
</dbReference>
<evidence type="ECO:0000256" key="11">
    <source>
        <dbReference type="SAM" id="MobiDB-lite"/>
    </source>
</evidence>
<dbReference type="EMBL" id="JBHTBH010000021">
    <property type="protein sequence ID" value="MFC7331419.1"/>
    <property type="molecule type" value="Genomic_DNA"/>
</dbReference>
<feature type="compositionally biased region" description="Polar residues" evidence="11">
    <location>
        <begin position="3588"/>
        <end position="3608"/>
    </location>
</feature>
<feature type="region of interest" description="Disordered" evidence="11">
    <location>
        <begin position="2987"/>
        <end position="3029"/>
    </location>
</feature>
<dbReference type="InterPro" id="IPR027417">
    <property type="entry name" value="P-loop_NTPase"/>
</dbReference>
<dbReference type="Gene3D" id="3.40.50.300">
    <property type="entry name" value="P-loop containing nucleotide triphosphate hydrolases"/>
    <property type="match status" value="5"/>
</dbReference>
<reference evidence="14" key="1">
    <citation type="journal article" date="2019" name="Int. J. Syst. Evol. Microbiol.">
        <title>The Global Catalogue of Microorganisms (GCM) 10K type strain sequencing project: providing services to taxonomists for standard genome sequencing and annotation.</title>
        <authorList>
            <consortium name="The Broad Institute Genomics Platform"/>
            <consortium name="The Broad Institute Genome Sequencing Center for Infectious Disease"/>
            <person name="Wu L."/>
            <person name="Ma J."/>
        </authorList>
    </citation>
    <scope>NUCLEOTIDE SEQUENCE [LARGE SCALE GENOMIC DNA]</scope>
    <source>
        <strain evidence="14">CGMCC 4.7382</strain>
    </source>
</reference>
<feature type="coiled-coil region" evidence="10">
    <location>
        <begin position="1576"/>
        <end position="1634"/>
    </location>
</feature>
<comment type="catalytic activity">
    <reaction evidence="8">
        <text>UDP-N-acetyl-alpha-D-glucosamine + ATP = UDP-N-acetyl-alpha-D-glucosamine 3'-phosphate + ADP + H(+)</text>
        <dbReference type="Rhea" id="RHEA:32671"/>
        <dbReference type="ChEBI" id="CHEBI:15378"/>
        <dbReference type="ChEBI" id="CHEBI:30616"/>
        <dbReference type="ChEBI" id="CHEBI:57705"/>
        <dbReference type="ChEBI" id="CHEBI:64353"/>
        <dbReference type="ChEBI" id="CHEBI:456216"/>
        <dbReference type="EC" id="2.7.1.176"/>
    </reaction>
</comment>
<feature type="compositionally biased region" description="Polar residues" evidence="11">
    <location>
        <begin position="3976"/>
        <end position="3995"/>
    </location>
</feature>
<dbReference type="InterPro" id="IPR010488">
    <property type="entry name" value="Zeta_toxin_domain"/>
</dbReference>
<feature type="compositionally biased region" description="Low complexity" evidence="11">
    <location>
        <begin position="3996"/>
        <end position="4014"/>
    </location>
</feature>
<dbReference type="SMART" id="SM00487">
    <property type="entry name" value="DEXDc"/>
    <property type="match status" value="1"/>
</dbReference>
<evidence type="ECO:0000256" key="2">
    <source>
        <dbReference type="ARBA" id="ARBA00011963"/>
    </source>
</evidence>
<feature type="compositionally biased region" description="Low complexity" evidence="11">
    <location>
        <begin position="1984"/>
        <end position="1994"/>
    </location>
</feature>
<dbReference type="EC" id="2.7.1.176" evidence="2"/>
<proteinExistence type="inferred from homology"/>
<keyword evidence="3 9" id="KW-0547">Nucleotide-binding</keyword>
<dbReference type="Pfam" id="PF02384">
    <property type="entry name" value="N6_Mtase"/>
    <property type="match status" value="1"/>
</dbReference>
<dbReference type="PRINTS" id="PR00507">
    <property type="entry name" value="N12N6MTFRASE"/>
</dbReference>
<comment type="caution">
    <text evidence="13">The sequence shown here is derived from an EMBL/GenBank/DDBJ whole genome shotgun (WGS) entry which is preliminary data.</text>
</comment>
<feature type="compositionally biased region" description="Low complexity" evidence="11">
    <location>
        <begin position="3910"/>
        <end position="3921"/>
    </location>
</feature>
<comment type="similarity">
    <text evidence="1">Belongs to the zeta toxin family.</text>
</comment>
<dbReference type="Gene3D" id="1.10.486.10">
    <property type="entry name" value="PCRA, domain 4"/>
    <property type="match status" value="1"/>
</dbReference>
<feature type="region of interest" description="Disordered" evidence="11">
    <location>
        <begin position="3909"/>
        <end position="4014"/>
    </location>
</feature>
<dbReference type="InterPro" id="IPR014017">
    <property type="entry name" value="DNA_helicase_UvrD-like_C"/>
</dbReference>
<evidence type="ECO:0000256" key="1">
    <source>
        <dbReference type="ARBA" id="ARBA00009104"/>
    </source>
</evidence>
<dbReference type="SUPFAM" id="SSF52540">
    <property type="entry name" value="P-loop containing nucleoside triphosphate hydrolases"/>
    <property type="match status" value="3"/>
</dbReference>
<organism evidence="13 14">
    <name type="scientific">Marinactinospora rubrisoli</name>
    <dbReference type="NCBI Taxonomy" id="2715399"/>
    <lineage>
        <taxon>Bacteria</taxon>
        <taxon>Bacillati</taxon>
        <taxon>Actinomycetota</taxon>
        <taxon>Actinomycetes</taxon>
        <taxon>Streptosporangiales</taxon>
        <taxon>Nocardiopsidaceae</taxon>
        <taxon>Marinactinospora</taxon>
    </lineage>
</organism>
<keyword evidence="14" id="KW-1185">Reference proteome</keyword>
<dbReference type="Proteomes" id="UP001596540">
    <property type="component" value="Unassembled WGS sequence"/>
</dbReference>
<feature type="region of interest" description="Disordered" evidence="11">
    <location>
        <begin position="3276"/>
        <end position="3347"/>
    </location>
</feature>
<feature type="compositionally biased region" description="Pro residues" evidence="11">
    <location>
        <begin position="3516"/>
        <end position="3531"/>
    </location>
</feature>
<evidence type="ECO:0000256" key="3">
    <source>
        <dbReference type="ARBA" id="ARBA00022741"/>
    </source>
</evidence>
<evidence type="ECO:0000256" key="5">
    <source>
        <dbReference type="ARBA" id="ARBA00022806"/>
    </source>
</evidence>
<feature type="compositionally biased region" description="Low complexity" evidence="11">
    <location>
        <begin position="3279"/>
        <end position="3347"/>
    </location>
</feature>
<dbReference type="InterPro" id="IPR052933">
    <property type="entry name" value="DNA_Protect_Modify"/>
</dbReference>
<feature type="region of interest" description="Disordered" evidence="11">
    <location>
        <begin position="2942"/>
        <end position="2974"/>
    </location>
</feature>
<feature type="compositionally biased region" description="Basic and acidic residues" evidence="11">
    <location>
        <begin position="3622"/>
        <end position="3632"/>
    </location>
</feature>
<feature type="compositionally biased region" description="Low complexity" evidence="11">
    <location>
        <begin position="2284"/>
        <end position="2314"/>
    </location>
</feature>
<dbReference type="InterPro" id="IPR014016">
    <property type="entry name" value="UvrD-like_ATP-bd"/>
</dbReference>
<evidence type="ECO:0000259" key="12">
    <source>
        <dbReference type="PROSITE" id="PS51198"/>
    </source>
</evidence>
<feature type="binding site" evidence="9">
    <location>
        <begin position="2466"/>
        <end position="2473"/>
    </location>
    <ligand>
        <name>ATP</name>
        <dbReference type="ChEBI" id="CHEBI:30616"/>
    </ligand>
</feature>